<evidence type="ECO:0000313" key="2">
    <source>
        <dbReference type="Proteomes" id="UP000216363"/>
    </source>
</evidence>
<gene>
    <name evidence="1" type="ORF">CES86_3641</name>
</gene>
<protein>
    <submittedName>
        <fullName evidence="1">Uncharacterized protein</fullName>
    </submittedName>
</protein>
<accession>A0A256GIE6</accession>
<dbReference type="Proteomes" id="UP000216363">
    <property type="component" value="Unassembled WGS sequence"/>
</dbReference>
<reference evidence="1 2" key="1">
    <citation type="submission" date="2017-07" db="EMBL/GenBank/DDBJ databases">
        <title>Draft genome of Ochrobactrum lupini type strain LUP21.</title>
        <authorList>
            <person name="Krzyzanowska D.M."/>
            <person name="Jafra S."/>
        </authorList>
    </citation>
    <scope>NUCLEOTIDE SEQUENCE [LARGE SCALE GENOMIC DNA]</scope>
    <source>
        <strain evidence="1 2">LUP21</strain>
    </source>
</reference>
<name>A0A256GIE6_9HYPH</name>
<sequence>MYPQVHKTWRQSTVFCCIACCCITHSIDPDHLPSRPDGHTSGALNPRIALSENRFRSSGRCSSRLIAHCLQDGPHAWPIAAGDSVA</sequence>
<organism evidence="1 2">
    <name type="scientific">Brucella lupini</name>
    <dbReference type="NCBI Taxonomy" id="255457"/>
    <lineage>
        <taxon>Bacteria</taxon>
        <taxon>Pseudomonadati</taxon>
        <taxon>Pseudomonadota</taxon>
        <taxon>Alphaproteobacteria</taxon>
        <taxon>Hyphomicrobiales</taxon>
        <taxon>Brucellaceae</taxon>
        <taxon>Brucella/Ochrobactrum group</taxon>
        <taxon>Brucella</taxon>
    </lineage>
</organism>
<comment type="caution">
    <text evidence="1">The sequence shown here is derived from an EMBL/GenBank/DDBJ whole genome shotgun (WGS) entry which is preliminary data.</text>
</comment>
<evidence type="ECO:0000313" key="1">
    <source>
        <dbReference type="EMBL" id="OYR26710.1"/>
    </source>
</evidence>
<dbReference type="EMBL" id="NNRN01000054">
    <property type="protein sequence ID" value="OYR26710.1"/>
    <property type="molecule type" value="Genomic_DNA"/>
</dbReference>
<proteinExistence type="predicted"/>
<dbReference type="AlphaFoldDB" id="A0A256GIE6"/>